<feature type="binding site" description="axial binding residue" evidence="18">
    <location>
        <position position="97"/>
    </location>
    <ligand>
        <name>heme c</name>
        <dbReference type="ChEBI" id="CHEBI:61717"/>
        <label>1</label>
    </ligand>
    <ligandPart>
        <name>Fe</name>
        <dbReference type="ChEBI" id="CHEBI:18248"/>
    </ligandPart>
</feature>
<keyword evidence="14 18" id="KW-0408">Iron</keyword>
<evidence type="ECO:0000259" key="21">
    <source>
        <dbReference type="PROSITE" id="PS51007"/>
    </source>
</evidence>
<feature type="binding site" description="covalent" evidence="17">
    <location>
        <position position="197"/>
    </location>
    <ligand>
        <name>heme c</name>
        <dbReference type="ChEBI" id="CHEBI:61717"/>
        <label>2</label>
    </ligand>
</feature>
<feature type="transmembrane region" description="Helical" evidence="20">
    <location>
        <begin position="282"/>
        <end position="301"/>
    </location>
</feature>
<evidence type="ECO:0000256" key="5">
    <source>
        <dbReference type="ARBA" id="ARBA00022475"/>
    </source>
</evidence>
<dbReference type="InterPro" id="IPR009152">
    <property type="entry name" value="bc1_cytC-su"/>
</dbReference>
<proteinExistence type="predicted"/>
<keyword evidence="6 17" id="KW-0349">Heme</keyword>
<organism evidence="22 23">
    <name type="scientific">Nocardioides marmoriginsengisoli</name>
    <dbReference type="NCBI Taxonomy" id="661483"/>
    <lineage>
        <taxon>Bacteria</taxon>
        <taxon>Bacillati</taxon>
        <taxon>Actinomycetota</taxon>
        <taxon>Actinomycetes</taxon>
        <taxon>Propionibacteriales</taxon>
        <taxon>Nocardioidaceae</taxon>
        <taxon>Nocardioides</taxon>
    </lineage>
</organism>
<dbReference type="Pfam" id="PF00034">
    <property type="entry name" value="Cytochrom_C"/>
    <property type="match status" value="1"/>
</dbReference>
<name>A0A3N0CLB2_9ACTN</name>
<evidence type="ECO:0000256" key="18">
    <source>
        <dbReference type="PIRSR" id="PIRSR000007-51"/>
    </source>
</evidence>
<reference evidence="22 23" key="1">
    <citation type="submission" date="2018-11" db="EMBL/GenBank/DDBJ databases">
        <authorList>
            <person name="Li F."/>
        </authorList>
    </citation>
    <scope>NUCLEOTIDE SEQUENCE [LARGE SCALE GENOMIC DNA]</scope>
    <source>
        <strain evidence="22 23">Gsoil 097</strain>
    </source>
</reference>
<keyword evidence="12" id="KW-0249">Electron transport</keyword>
<evidence type="ECO:0000256" key="15">
    <source>
        <dbReference type="ARBA" id="ARBA00023136"/>
    </source>
</evidence>
<evidence type="ECO:0000256" key="2">
    <source>
        <dbReference type="ARBA" id="ARBA00012951"/>
    </source>
</evidence>
<accession>A0A3N0CLB2</accession>
<evidence type="ECO:0000256" key="13">
    <source>
        <dbReference type="ARBA" id="ARBA00022989"/>
    </source>
</evidence>
<keyword evidence="5" id="KW-1003">Cell membrane</keyword>
<evidence type="ECO:0000256" key="12">
    <source>
        <dbReference type="ARBA" id="ARBA00022982"/>
    </source>
</evidence>
<dbReference type="PROSITE" id="PS51007">
    <property type="entry name" value="CYTC"/>
    <property type="match status" value="2"/>
</dbReference>
<keyword evidence="4" id="KW-0813">Transport</keyword>
<evidence type="ECO:0000256" key="17">
    <source>
        <dbReference type="PIRSR" id="PIRSR000007-50"/>
    </source>
</evidence>
<protein>
    <recommendedName>
        <fullName evidence="3">Cytochrome bc1 complex cytochrome c subunit</fullName>
        <ecNumber evidence="2">7.1.1.8</ecNumber>
    </recommendedName>
</protein>
<evidence type="ECO:0000256" key="11">
    <source>
        <dbReference type="ARBA" id="ARBA00022967"/>
    </source>
</evidence>
<comment type="catalytic activity">
    <reaction evidence="16">
        <text>a quinol + 2 Fe(III)-[cytochrome c](out) = a quinone + 2 Fe(II)-[cytochrome c](out) + 2 H(+)(out)</text>
        <dbReference type="Rhea" id="RHEA:11484"/>
        <dbReference type="Rhea" id="RHEA-COMP:10350"/>
        <dbReference type="Rhea" id="RHEA-COMP:14399"/>
        <dbReference type="ChEBI" id="CHEBI:15378"/>
        <dbReference type="ChEBI" id="CHEBI:24646"/>
        <dbReference type="ChEBI" id="CHEBI:29033"/>
        <dbReference type="ChEBI" id="CHEBI:29034"/>
        <dbReference type="ChEBI" id="CHEBI:132124"/>
        <dbReference type="EC" id="7.1.1.8"/>
    </reaction>
</comment>
<dbReference type="GO" id="GO:0005886">
    <property type="term" value="C:plasma membrane"/>
    <property type="evidence" value="ECO:0007669"/>
    <property type="project" value="UniProtKB-SubCell"/>
</dbReference>
<sequence length="316" mass="32659">MSSGSACSRPSTSSSKPEPIGPVVRLLTRKISARLSARRRSRLAAPAVLILGLLAAGGVALAMNSAVSPATAHDSTQDAEAIKAGRALFAVSCSSCHGMNAEGIITKRGTNYGPSLIGVGAAAVDFQLETGRMPMAQPGAQAVKKRPVFTEDEVAAIAAYVASLGPGPAIPDKEAYDVSEATTEEIVKGGEFFRTNCTACHNFAGTGGALPKGKFAPSLIGVTGKHMYEAMVTGPQQMPVFSDAVLSPEDKRAIIAYLKNQEKTPNYGGFDLGSFGPVSEGMFAWLLGIGGLTVAGIWITSQTARSKKTIKKGADA</sequence>
<dbReference type="GO" id="GO:0008121">
    <property type="term" value="F:quinol-cytochrome-c reductase activity"/>
    <property type="evidence" value="ECO:0007669"/>
    <property type="project" value="UniProtKB-EC"/>
</dbReference>
<dbReference type="EMBL" id="RJSE01000005">
    <property type="protein sequence ID" value="RNL64254.1"/>
    <property type="molecule type" value="Genomic_DNA"/>
</dbReference>
<dbReference type="InterPro" id="IPR009056">
    <property type="entry name" value="Cyt_c-like_dom"/>
</dbReference>
<comment type="caution">
    <text evidence="22">The sequence shown here is derived from an EMBL/GenBank/DDBJ whole genome shotgun (WGS) entry which is preliminary data.</text>
</comment>
<keyword evidence="15 20" id="KW-0472">Membrane</keyword>
<feature type="binding site" description="covalent" evidence="17">
    <location>
        <position position="200"/>
    </location>
    <ligand>
        <name>heme c</name>
        <dbReference type="ChEBI" id="CHEBI:61717"/>
        <label>2</label>
    </ligand>
</feature>
<dbReference type="Gene3D" id="1.10.760.10">
    <property type="entry name" value="Cytochrome c-like domain"/>
    <property type="match status" value="2"/>
</dbReference>
<keyword evidence="11" id="KW-1278">Translocase</keyword>
<dbReference type="EC" id="7.1.1.8" evidence="2"/>
<comment type="subcellular location">
    <subcellularLocation>
        <location evidence="1">Cell membrane</location>
        <topology evidence="1">Multi-pass membrane protein</topology>
    </subcellularLocation>
</comment>
<evidence type="ECO:0000256" key="8">
    <source>
        <dbReference type="ARBA" id="ARBA00022692"/>
    </source>
</evidence>
<feature type="binding site" description="covalent" evidence="17">
    <location>
        <position position="96"/>
    </location>
    <ligand>
        <name>heme c</name>
        <dbReference type="ChEBI" id="CHEBI:61717"/>
        <label>1</label>
    </ligand>
</feature>
<keyword evidence="8 20" id="KW-0812">Transmembrane</keyword>
<feature type="binding site" description="covalent" evidence="17">
    <location>
        <position position="93"/>
    </location>
    <ligand>
        <name>heme c</name>
        <dbReference type="ChEBI" id="CHEBI:61717"/>
        <label>1</label>
    </ligand>
</feature>
<dbReference type="Proteomes" id="UP000267128">
    <property type="component" value="Unassembled WGS sequence"/>
</dbReference>
<keyword evidence="13 20" id="KW-1133">Transmembrane helix</keyword>
<feature type="domain" description="Cytochrome c" evidence="21">
    <location>
        <begin position="184"/>
        <end position="262"/>
    </location>
</feature>
<evidence type="ECO:0000313" key="23">
    <source>
        <dbReference type="Proteomes" id="UP000267128"/>
    </source>
</evidence>
<dbReference type="PANTHER" id="PTHR33751">
    <property type="entry name" value="CBB3-TYPE CYTOCHROME C OXIDASE SUBUNIT FIXP"/>
    <property type="match status" value="1"/>
</dbReference>
<dbReference type="GO" id="GO:0005506">
    <property type="term" value="F:iron ion binding"/>
    <property type="evidence" value="ECO:0007669"/>
    <property type="project" value="InterPro"/>
</dbReference>
<evidence type="ECO:0000313" key="22">
    <source>
        <dbReference type="EMBL" id="RNL64254.1"/>
    </source>
</evidence>
<dbReference type="InterPro" id="IPR036909">
    <property type="entry name" value="Cyt_c-like_dom_sf"/>
</dbReference>
<evidence type="ECO:0000256" key="7">
    <source>
        <dbReference type="ARBA" id="ARBA00022660"/>
    </source>
</evidence>
<gene>
    <name evidence="22" type="ORF">EFK50_06910</name>
</gene>
<dbReference type="AlphaFoldDB" id="A0A3N0CLB2"/>
<dbReference type="InterPro" id="IPR050597">
    <property type="entry name" value="Cytochrome_c_Oxidase_Subunit"/>
</dbReference>
<evidence type="ECO:0000256" key="16">
    <source>
        <dbReference type="ARBA" id="ARBA00029351"/>
    </source>
</evidence>
<evidence type="ECO:0000256" key="19">
    <source>
        <dbReference type="SAM" id="MobiDB-lite"/>
    </source>
</evidence>
<keyword evidence="7" id="KW-0679">Respiratory chain</keyword>
<evidence type="ECO:0000256" key="14">
    <source>
        <dbReference type="ARBA" id="ARBA00023004"/>
    </source>
</evidence>
<dbReference type="PIRSF" id="PIRSF000007">
    <property type="entry name" value="Ubiq_cycred_cyc"/>
    <property type="match status" value="1"/>
</dbReference>
<evidence type="ECO:0000256" key="10">
    <source>
        <dbReference type="ARBA" id="ARBA00022737"/>
    </source>
</evidence>
<evidence type="ECO:0000256" key="9">
    <source>
        <dbReference type="ARBA" id="ARBA00022723"/>
    </source>
</evidence>
<feature type="domain" description="Cytochrome c" evidence="21">
    <location>
        <begin position="80"/>
        <end position="165"/>
    </location>
</feature>
<keyword evidence="23" id="KW-1185">Reference proteome</keyword>
<evidence type="ECO:0000256" key="4">
    <source>
        <dbReference type="ARBA" id="ARBA00022448"/>
    </source>
</evidence>
<evidence type="ECO:0000256" key="20">
    <source>
        <dbReference type="SAM" id="Phobius"/>
    </source>
</evidence>
<evidence type="ECO:0000256" key="3">
    <source>
        <dbReference type="ARBA" id="ARBA00017819"/>
    </source>
</evidence>
<keyword evidence="9 18" id="KW-0479">Metal-binding</keyword>
<keyword evidence="10" id="KW-0677">Repeat</keyword>
<dbReference type="SUPFAM" id="SSF46626">
    <property type="entry name" value="Cytochrome c"/>
    <property type="match status" value="2"/>
</dbReference>
<feature type="region of interest" description="Disordered" evidence="19">
    <location>
        <begin position="1"/>
        <end position="20"/>
    </location>
</feature>
<feature type="compositionally biased region" description="Polar residues" evidence="19">
    <location>
        <begin position="1"/>
        <end position="16"/>
    </location>
</feature>
<feature type="binding site" description="axial binding residue" evidence="18">
    <location>
        <position position="201"/>
    </location>
    <ligand>
        <name>heme c</name>
        <dbReference type="ChEBI" id="CHEBI:61717"/>
        <label>2</label>
    </ligand>
    <ligandPart>
        <name>Fe</name>
        <dbReference type="ChEBI" id="CHEBI:18248"/>
    </ligandPart>
</feature>
<dbReference type="PANTHER" id="PTHR33751:SF13">
    <property type="entry name" value="CYTOCHROME BC1 COMPLEX CYTOCHROME C SUBUNIT"/>
    <property type="match status" value="1"/>
</dbReference>
<evidence type="ECO:0000256" key="6">
    <source>
        <dbReference type="ARBA" id="ARBA00022617"/>
    </source>
</evidence>
<dbReference type="Pfam" id="PF13442">
    <property type="entry name" value="Cytochrome_CBB3"/>
    <property type="match status" value="1"/>
</dbReference>
<dbReference type="GO" id="GO:0020037">
    <property type="term" value="F:heme binding"/>
    <property type="evidence" value="ECO:0007669"/>
    <property type="project" value="InterPro"/>
</dbReference>
<evidence type="ECO:0000256" key="1">
    <source>
        <dbReference type="ARBA" id="ARBA00004651"/>
    </source>
</evidence>
<dbReference type="OrthoDB" id="9811281at2"/>
<comment type="PTM">
    <text evidence="17">Binds 2 heme c groups covalently per subunit.</text>
</comment>